<evidence type="ECO:0000259" key="1">
    <source>
        <dbReference type="Pfam" id="PF06985"/>
    </source>
</evidence>
<accession>A0A8J2IPT0</accession>
<name>A0A8J2IPT0_FUSEQ</name>
<sequence length="652" mass="75425">MGKLCRYCAIIVSLQTDPEVFGDHPLHSVDAYAPVRHHRYVQELIDSAETCLLCDFIQYSWSLPKLLKRYPDIREEDYKSLELEFKLTNAVSTADDVSCNFLGGDIIVPWHAFADSFKVTITTCRVGSEASESPIWDWREPSKEDKMKTIKSWYTNCVSQHAECKPSSHGYPRRLVQIVPEKENVRLVDTLIKPEERPEYATLSYCWGASRPFVSTKGNIGSFLQSIPRESLPQTFHDAIDIIWELGLRYIWIDSLCIVQDDLEDWRREAACMKDVYAGSSVTISASDAQDSTQGCFTDLDLNLREGHDVAFEQVGARFKNQNVLIRLHQGDIRRRTKFANLSTRGWTLQEQLLSHRVIHCMQPEIHWNCHHSYHTESQVTFEAERFKSFSWKFFPHDASIEDMKRLWLEWIIDYSKRNLTVTRDRLAALAGMVQYFRDRTGFRHVLGCWYETLIDELLWIRFGDTTDPSNALTSVPSWSWLTRVGTLDLSFWSRSMGNEPCDIEDHVNIVEADITWAGEPLVSDISSSTMILEGPAREMRLRLDPRSRRFNPRYFNVNNEEPDFRGGPMPWRCSGMFDVEDDRDDDLFTCLLVRSVTLKTRDFPAHRCQETCLILVPVDSEETAYRRVGIVMFRGAQPEFASAETKTVQIL</sequence>
<feature type="domain" description="Heterokaryon incompatibility" evidence="1">
    <location>
        <begin position="200"/>
        <end position="351"/>
    </location>
</feature>
<dbReference type="PANTHER" id="PTHR33112">
    <property type="entry name" value="DOMAIN PROTEIN, PUTATIVE-RELATED"/>
    <property type="match status" value="1"/>
</dbReference>
<evidence type="ECO:0000313" key="3">
    <source>
        <dbReference type="Proteomes" id="UP000693738"/>
    </source>
</evidence>
<gene>
    <name evidence="2" type="ORF">FEQUK3_LOCUS3941</name>
</gene>
<dbReference type="AlphaFoldDB" id="A0A8J2IPT0"/>
<reference evidence="2" key="1">
    <citation type="submission" date="2021-05" db="EMBL/GenBank/DDBJ databases">
        <authorList>
            <person name="Khan N."/>
        </authorList>
    </citation>
    <scope>NUCLEOTIDE SEQUENCE</scope>
</reference>
<comment type="caution">
    <text evidence="2">The sequence shown here is derived from an EMBL/GenBank/DDBJ whole genome shotgun (WGS) entry which is preliminary data.</text>
</comment>
<dbReference type="Proteomes" id="UP000693738">
    <property type="component" value="Unassembled WGS sequence"/>
</dbReference>
<proteinExistence type="predicted"/>
<dbReference type="Pfam" id="PF06985">
    <property type="entry name" value="HET"/>
    <property type="match status" value="1"/>
</dbReference>
<organism evidence="2 3">
    <name type="scientific">Fusarium equiseti</name>
    <name type="common">Fusarium scirpi</name>
    <dbReference type="NCBI Taxonomy" id="61235"/>
    <lineage>
        <taxon>Eukaryota</taxon>
        <taxon>Fungi</taxon>
        <taxon>Dikarya</taxon>
        <taxon>Ascomycota</taxon>
        <taxon>Pezizomycotina</taxon>
        <taxon>Sordariomycetes</taxon>
        <taxon>Hypocreomycetidae</taxon>
        <taxon>Hypocreales</taxon>
        <taxon>Nectriaceae</taxon>
        <taxon>Fusarium</taxon>
        <taxon>Fusarium incarnatum-equiseti species complex</taxon>
    </lineage>
</organism>
<dbReference type="InterPro" id="IPR010730">
    <property type="entry name" value="HET"/>
</dbReference>
<dbReference type="PANTHER" id="PTHR33112:SF10">
    <property type="entry name" value="TOL"/>
    <property type="match status" value="1"/>
</dbReference>
<dbReference type="EMBL" id="CAJSTJ010000123">
    <property type="protein sequence ID" value="CAG7558272.1"/>
    <property type="molecule type" value="Genomic_DNA"/>
</dbReference>
<evidence type="ECO:0000313" key="2">
    <source>
        <dbReference type="EMBL" id="CAG7558272.1"/>
    </source>
</evidence>
<protein>
    <recommendedName>
        <fullName evidence="1">Heterokaryon incompatibility domain-containing protein</fullName>
    </recommendedName>
</protein>